<feature type="domain" description="SF4 helicase" evidence="2">
    <location>
        <begin position="171"/>
        <end position="455"/>
    </location>
</feature>
<dbReference type="GO" id="GO:0016787">
    <property type="term" value="F:hydrolase activity"/>
    <property type="evidence" value="ECO:0007669"/>
    <property type="project" value="UniProtKB-KW"/>
</dbReference>
<dbReference type="InterPro" id="IPR003593">
    <property type="entry name" value="AAA+_ATPase"/>
</dbReference>
<dbReference type="GO" id="GO:0003678">
    <property type="term" value="F:DNA helicase activity"/>
    <property type="evidence" value="ECO:0007669"/>
    <property type="project" value="UniProtKB-EC"/>
</dbReference>
<evidence type="ECO:0000259" key="2">
    <source>
        <dbReference type="PROSITE" id="PS51199"/>
    </source>
</evidence>
<keyword evidence="3" id="KW-0347">Helicase</keyword>
<keyword evidence="3" id="KW-0547">Nucleotide-binding</keyword>
<dbReference type="PROSITE" id="PS51199">
    <property type="entry name" value="SF4_HELICASE"/>
    <property type="match status" value="1"/>
</dbReference>
<dbReference type="Proteomes" id="UP000053235">
    <property type="component" value="Unassembled WGS sequence"/>
</dbReference>
<dbReference type="Pfam" id="PF03796">
    <property type="entry name" value="DnaB_C"/>
    <property type="match status" value="1"/>
</dbReference>
<dbReference type="STRING" id="388408.LAX5112_01248"/>
<dbReference type="GO" id="GO:1990077">
    <property type="term" value="C:primosome complex"/>
    <property type="evidence" value="ECO:0007669"/>
    <property type="project" value="UniProtKB-KW"/>
</dbReference>
<dbReference type="Gene3D" id="1.10.860.10">
    <property type="entry name" value="DNAb Helicase, Chain A"/>
    <property type="match status" value="1"/>
</dbReference>
<gene>
    <name evidence="3" type="primary">dnaB_1</name>
    <name evidence="3" type="ORF">LAX5112_01248</name>
</gene>
<dbReference type="InterPro" id="IPR036185">
    <property type="entry name" value="DNA_heli_DnaB-like_N_sf"/>
</dbReference>
<dbReference type="InterPro" id="IPR027417">
    <property type="entry name" value="P-loop_NTPase"/>
</dbReference>
<dbReference type="Gene3D" id="3.40.50.300">
    <property type="entry name" value="P-loop containing nucleotide triphosphate hydrolases"/>
    <property type="match status" value="1"/>
</dbReference>
<reference evidence="4" key="1">
    <citation type="submission" date="2015-07" db="EMBL/GenBank/DDBJ databases">
        <authorList>
            <person name="Rodrigo-Torres Lidia"/>
            <person name="Arahal R.David."/>
        </authorList>
    </citation>
    <scope>NUCLEOTIDE SEQUENCE [LARGE SCALE GENOMIC DNA]</scope>
    <source>
        <strain evidence="4">CECT 5112</strain>
    </source>
</reference>
<dbReference type="GO" id="GO:0005524">
    <property type="term" value="F:ATP binding"/>
    <property type="evidence" value="ECO:0007669"/>
    <property type="project" value="InterPro"/>
</dbReference>
<sequence length="461" mass="50635">MIDGFPDIECEFLGLMLQDKTSINAYRTRVPEEAFTNHVTRTIWQGMCALGASGTDLSVPALRETVTLNVEQARIPSVPSFLMACMQQAKGDLGLDELAEILCERALKTQISTFAGDLMKKITDGRAGAEEIALDGSAFLANLAAARRPVVGQSIHDAGKEAIRQMEEAQRTGQTRGHDWGIRSLDDLMGRIVMGDFGLLIGPSGHGKSAFARGLANHIAKREPVLTISAEEAPADISMKDLSARSGVSSQAIEANTINEAEFEALVVANQQQHGLQSFFEYTDDMRISNIEALIRAFKHRHGACGAVVVDTIDDIDPEEPRLGMTERVIMSCRKLDKLATKLRVPIIGLGQVKTIYNDRTDITLRLSDSYGGQAVRNKASWVVLMHRPQKKLADVLIPGASTEVEREKWKGLYDTWKDRAEFICAKRRRGPDGRNTKTGWSGPATAFFDLDDGGPMEDMF</sequence>
<dbReference type="PANTHER" id="PTHR30153">
    <property type="entry name" value="REPLICATIVE DNA HELICASE DNAB"/>
    <property type="match status" value="1"/>
</dbReference>
<dbReference type="AlphaFoldDB" id="A0A0M7A048"/>
<evidence type="ECO:0000313" key="4">
    <source>
        <dbReference type="Proteomes" id="UP000053235"/>
    </source>
</evidence>
<dbReference type="SMART" id="SM00382">
    <property type="entry name" value="AAA"/>
    <property type="match status" value="1"/>
</dbReference>
<evidence type="ECO:0000313" key="3">
    <source>
        <dbReference type="EMBL" id="CTQ67174.1"/>
    </source>
</evidence>
<evidence type="ECO:0000256" key="1">
    <source>
        <dbReference type="ARBA" id="ARBA00022515"/>
    </source>
</evidence>
<keyword evidence="3" id="KW-0067">ATP-binding</keyword>
<protein>
    <submittedName>
        <fullName evidence="3">Replicative DNA helicase</fullName>
        <ecNumber evidence="3">3.6.4.12</ecNumber>
    </submittedName>
</protein>
<keyword evidence="3" id="KW-0378">Hydrolase</keyword>
<keyword evidence="4" id="KW-1185">Reference proteome</keyword>
<dbReference type="SUPFAM" id="SSF48024">
    <property type="entry name" value="N-terminal domain of DnaB helicase"/>
    <property type="match status" value="1"/>
</dbReference>
<dbReference type="InterPro" id="IPR007694">
    <property type="entry name" value="DNA_helicase_DnaB-like_C"/>
</dbReference>
<dbReference type="InterPro" id="IPR016136">
    <property type="entry name" value="DNA_helicase_N/primase_C"/>
</dbReference>
<organism evidence="3 4">
    <name type="scientific">Roseibium alexandrii</name>
    <dbReference type="NCBI Taxonomy" id="388408"/>
    <lineage>
        <taxon>Bacteria</taxon>
        <taxon>Pseudomonadati</taxon>
        <taxon>Pseudomonadota</taxon>
        <taxon>Alphaproteobacteria</taxon>
        <taxon>Hyphomicrobiales</taxon>
        <taxon>Stappiaceae</taxon>
        <taxon>Roseibium</taxon>
    </lineage>
</organism>
<dbReference type="GO" id="GO:0005829">
    <property type="term" value="C:cytosol"/>
    <property type="evidence" value="ECO:0007669"/>
    <property type="project" value="TreeGrafter"/>
</dbReference>
<dbReference type="GO" id="GO:0006269">
    <property type="term" value="P:DNA replication, synthesis of primer"/>
    <property type="evidence" value="ECO:0007669"/>
    <property type="project" value="UniProtKB-KW"/>
</dbReference>
<name>A0A0M7A048_9HYPH</name>
<dbReference type="SUPFAM" id="SSF52540">
    <property type="entry name" value="P-loop containing nucleoside triphosphate hydrolases"/>
    <property type="match status" value="1"/>
</dbReference>
<proteinExistence type="predicted"/>
<dbReference type="EC" id="3.6.4.12" evidence="3"/>
<dbReference type="OrthoDB" id="7854875at2"/>
<keyword evidence="1" id="KW-0639">Primosome</keyword>
<dbReference type="EMBL" id="CXWD01000004">
    <property type="protein sequence ID" value="CTQ67174.1"/>
    <property type="molecule type" value="Genomic_DNA"/>
</dbReference>
<accession>A0A0M7A048</accession>
<dbReference type="RefSeq" id="WP_055671084.1">
    <property type="nucleotide sequence ID" value="NZ_CXWD01000004.1"/>
</dbReference>
<dbReference type="PANTHER" id="PTHR30153:SF2">
    <property type="entry name" value="REPLICATIVE DNA HELICASE"/>
    <property type="match status" value="1"/>
</dbReference>